<feature type="transmembrane region" description="Helical" evidence="1">
    <location>
        <begin position="106"/>
        <end position="128"/>
    </location>
</feature>
<comment type="caution">
    <text evidence="2">The sequence shown here is derived from an EMBL/GenBank/DDBJ whole genome shotgun (WGS) entry which is preliminary data.</text>
</comment>
<feature type="transmembrane region" description="Helical" evidence="1">
    <location>
        <begin position="7"/>
        <end position="31"/>
    </location>
</feature>
<organism evidence="2 3">
    <name type="scientific">Paenibacillus woosongensis</name>
    <dbReference type="NCBI Taxonomy" id="307580"/>
    <lineage>
        <taxon>Bacteria</taxon>
        <taxon>Bacillati</taxon>
        <taxon>Bacillota</taxon>
        <taxon>Bacilli</taxon>
        <taxon>Bacillales</taxon>
        <taxon>Paenibacillaceae</taxon>
        <taxon>Paenibacillus</taxon>
    </lineage>
</organism>
<gene>
    <name evidence="2" type="ORF">GNP95_04290</name>
</gene>
<dbReference type="AlphaFoldDB" id="A0A7X3CL98"/>
<reference evidence="2 3" key="1">
    <citation type="submission" date="2019-11" db="EMBL/GenBank/DDBJ databases">
        <title>Draft genome sequences of five Paenibacillus species of dairy origin.</title>
        <authorList>
            <person name="Olajide A.M."/>
            <person name="Chen S."/>
            <person name="Lapointe G."/>
        </authorList>
    </citation>
    <scope>NUCLEOTIDE SEQUENCE [LARGE SCALE GENOMIC DNA]</scope>
    <source>
        <strain evidence="2 3">12CR55</strain>
    </source>
</reference>
<feature type="transmembrane region" description="Helical" evidence="1">
    <location>
        <begin position="37"/>
        <end position="54"/>
    </location>
</feature>
<protein>
    <submittedName>
        <fullName evidence="2">Uncharacterized protein</fullName>
    </submittedName>
</protein>
<sequence>MNGSKNVMPVLAAFIAAIIGGAIWALIVVITEYEVGIVAWAIGGLAGFAVSIFAKRITPVHQILAVIASLLGILLGKYFVYGYYVIGEVEGILTMFRMDVIRMFPNLFSTMFSGMDIIFVLLAIVTAWQLPAKLASNRGHAETEEPVSAE</sequence>
<keyword evidence="1" id="KW-0812">Transmembrane</keyword>
<evidence type="ECO:0000256" key="1">
    <source>
        <dbReference type="SAM" id="Phobius"/>
    </source>
</evidence>
<evidence type="ECO:0000313" key="3">
    <source>
        <dbReference type="Proteomes" id="UP000447876"/>
    </source>
</evidence>
<keyword evidence="1" id="KW-0472">Membrane</keyword>
<accession>A0A7X3CL98</accession>
<feature type="transmembrane region" description="Helical" evidence="1">
    <location>
        <begin position="63"/>
        <end position="86"/>
    </location>
</feature>
<dbReference type="RefSeq" id="WP_155609619.1">
    <property type="nucleotide sequence ID" value="NZ_WNZW01000001.1"/>
</dbReference>
<evidence type="ECO:0000313" key="2">
    <source>
        <dbReference type="EMBL" id="MUG44218.1"/>
    </source>
</evidence>
<proteinExistence type="predicted"/>
<keyword evidence="1" id="KW-1133">Transmembrane helix</keyword>
<name>A0A7X3CL98_9BACL</name>
<dbReference type="OrthoDB" id="2974555at2"/>
<dbReference type="Proteomes" id="UP000447876">
    <property type="component" value="Unassembled WGS sequence"/>
</dbReference>
<dbReference type="EMBL" id="WNZW01000001">
    <property type="protein sequence ID" value="MUG44218.1"/>
    <property type="molecule type" value="Genomic_DNA"/>
</dbReference>